<keyword evidence="3" id="KW-1185">Reference proteome</keyword>
<evidence type="ECO:0000256" key="1">
    <source>
        <dbReference type="SAM" id="SignalP"/>
    </source>
</evidence>
<protein>
    <recommendedName>
        <fullName evidence="4">SH3b domain-containing protein</fullName>
    </recommendedName>
</protein>
<sequence>MIKKQFFILIICLMFTNTFATSSMSGIEKQGYFDDDDNIDILKCEESRTMDYKCLLILNSGIKKVLQITNNNECSEFSINAGKKGEIIFQCGSWGVNNTYYYQYDSISSNWYLIKLEYYKLPMNGPDDIGEHITYTYFIKKWAIDDCLMNLGKNKFVISKNLLKRQPLYKKPNIKTKMYLIKGDRVEVLEGKDDWLYILYHGKKDIKAWIPKNSVE</sequence>
<proteinExistence type="predicted"/>
<keyword evidence="1" id="KW-0732">Signal</keyword>
<dbReference type="Proteomes" id="UP000290191">
    <property type="component" value="Unassembled WGS sequence"/>
</dbReference>
<evidence type="ECO:0008006" key="4">
    <source>
        <dbReference type="Google" id="ProtNLM"/>
    </source>
</evidence>
<feature type="signal peptide" evidence="1">
    <location>
        <begin position="1"/>
        <end position="20"/>
    </location>
</feature>
<accession>A0A4Q0XVV0</accession>
<dbReference type="AlphaFoldDB" id="A0A4Q0XVV0"/>
<dbReference type="EMBL" id="PDKO01000022">
    <property type="protein sequence ID" value="RXJ61095.1"/>
    <property type="molecule type" value="Genomic_DNA"/>
</dbReference>
<comment type="caution">
    <text evidence="2">The sequence shown here is derived from an EMBL/GenBank/DDBJ whole genome shotgun (WGS) entry which is preliminary data.</text>
</comment>
<organism evidence="2 3">
    <name type="scientific">Halarcobacter anaerophilus</name>
    <dbReference type="NCBI Taxonomy" id="877500"/>
    <lineage>
        <taxon>Bacteria</taxon>
        <taxon>Pseudomonadati</taxon>
        <taxon>Campylobacterota</taxon>
        <taxon>Epsilonproteobacteria</taxon>
        <taxon>Campylobacterales</taxon>
        <taxon>Arcobacteraceae</taxon>
        <taxon>Halarcobacter</taxon>
    </lineage>
</organism>
<reference evidence="2 3" key="1">
    <citation type="submission" date="2017-10" db="EMBL/GenBank/DDBJ databases">
        <title>Genomics of the genus Arcobacter.</title>
        <authorList>
            <person name="Perez-Cataluna A."/>
            <person name="Figueras M.J."/>
        </authorList>
    </citation>
    <scope>NUCLEOTIDE SEQUENCE [LARGE SCALE GENOMIC DNA]</scope>
    <source>
        <strain evidence="2 3">DSM 24636</strain>
    </source>
</reference>
<evidence type="ECO:0000313" key="3">
    <source>
        <dbReference type="Proteomes" id="UP000290191"/>
    </source>
</evidence>
<feature type="chain" id="PRO_5020277558" description="SH3b domain-containing protein" evidence="1">
    <location>
        <begin position="21"/>
        <end position="216"/>
    </location>
</feature>
<gene>
    <name evidence="2" type="ORF">CRV06_14745</name>
</gene>
<name>A0A4Q0XVV0_9BACT</name>
<evidence type="ECO:0000313" key="2">
    <source>
        <dbReference type="EMBL" id="RXJ61095.1"/>
    </source>
</evidence>